<feature type="binding site" evidence="14 15">
    <location>
        <position position="104"/>
    </location>
    <ligand>
        <name>a divalent metal cation</name>
        <dbReference type="ChEBI" id="CHEBI:60240"/>
    </ligand>
</feature>
<keyword evidence="10 14" id="KW-0479">Metal-binding</keyword>
<feature type="domain" description="RNase H type-2" evidence="16">
    <location>
        <begin position="97"/>
        <end position="313"/>
    </location>
</feature>
<dbReference type="AlphaFoldDB" id="J6YXQ9"/>
<dbReference type="GO" id="GO:0000287">
    <property type="term" value="F:magnesium ion binding"/>
    <property type="evidence" value="ECO:0007669"/>
    <property type="project" value="UniProtKB-UniRule"/>
</dbReference>
<dbReference type="Proteomes" id="UP000006403">
    <property type="component" value="Unassembled WGS sequence"/>
</dbReference>
<dbReference type="GO" id="GO:0043137">
    <property type="term" value="P:DNA replication, removal of RNA primer"/>
    <property type="evidence" value="ECO:0007669"/>
    <property type="project" value="TreeGrafter"/>
</dbReference>
<comment type="caution">
    <text evidence="17">The sequence shown here is derived from an EMBL/GenBank/DDBJ whole genome shotgun (WGS) entry which is preliminary data.</text>
</comment>
<comment type="catalytic activity">
    <reaction evidence="1 14 15">
        <text>Endonucleolytic cleavage to 5'-phosphomonoester.</text>
        <dbReference type="EC" id="3.1.26.4"/>
    </reaction>
</comment>
<comment type="subcellular location">
    <subcellularLocation>
        <location evidence="4 14">Cytoplasm</location>
    </subcellularLocation>
</comment>
<keyword evidence="9 14" id="KW-0540">Nuclease</keyword>
<feature type="binding site" evidence="14 15">
    <location>
        <position position="207"/>
    </location>
    <ligand>
        <name>a divalent metal cation</name>
        <dbReference type="ChEBI" id="CHEBI:60240"/>
    </ligand>
</feature>
<dbReference type="InterPro" id="IPR036397">
    <property type="entry name" value="RNaseH_sf"/>
</dbReference>
<comment type="cofactor">
    <cofactor evidence="2">
        <name>Mg(2+)</name>
        <dbReference type="ChEBI" id="CHEBI:18420"/>
    </cofactor>
</comment>
<dbReference type="CDD" id="cd06590">
    <property type="entry name" value="RNase_HII_bacteria_HIII_like"/>
    <property type="match status" value="1"/>
</dbReference>
<proteinExistence type="inferred from homology"/>
<comment type="similarity">
    <text evidence="5 14">Belongs to the RNase HII family. RnhC subfamily.</text>
</comment>
<dbReference type="PROSITE" id="PS51975">
    <property type="entry name" value="RNASE_H_2"/>
    <property type="match status" value="1"/>
</dbReference>
<dbReference type="Gene3D" id="3.30.420.10">
    <property type="entry name" value="Ribonuclease H-like superfamily/Ribonuclease H"/>
    <property type="match status" value="1"/>
</dbReference>
<evidence type="ECO:0000256" key="7">
    <source>
        <dbReference type="ARBA" id="ARBA00021407"/>
    </source>
</evidence>
<evidence type="ECO:0000256" key="14">
    <source>
        <dbReference type="HAMAP-Rule" id="MF_00053"/>
    </source>
</evidence>
<reference evidence="17 18" key="1">
    <citation type="submission" date="2012-04" db="EMBL/GenBank/DDBJ databases">
        <authorList>
            <person name="Weinstock G."/>
            <person name="Sodergren E."/>
            <person name="Lobos E.A."/>
            <person name="Fulton L."/>
            <person name="Fulton R."/>
            <person name="Courtney L."/>
            <person name="Fronick C."/>
            <person name="O'Laughlin M."/>
            <person name="Godfrey J."/>
            <person name="Wilson R.M."/>
            <person name="Miner T."/>
            <person name="Farmer C."/>
            <person name="Delehaunty K."/>
            <person name="Cordes M."/>
            <person name="Minx P."/>
            <person name="Tomlinson C."/>
            <person name="Chen J."/>
            <person name="Wollam A."/>
            <person name="Pepin K.H."/>
            <person name="Bhonagiri V."/>
            <person name="Zhang X."/>
            <person name="Suruliraj S."/>
            <person name="Warren W."/>
            <person name="Mitreva M."/>
            <person name="Mardis E.R."/>
            <person name="Wilson R.K."/>
        </authorList>
    </citation>
    <scope>NUCLEOTIDE SEQUENCE [LARGE SCALE GENOMIC DNA]</scope>
    <source>
        <strain evidence="17 18">505</strain>
    </source>
</reference>
<dbReference type="GO" id="GO:0004523">
    <property type="term" value="F:RNA-DNA hybrid ribonuclease activity"/>
    <property type="evidence" value="ECO:0007669"/>
    <property type="project" value="UniProtKB-UniRule"/>
</dbReference>
<dbReference type="InterPro" id="IPR012337">
    <property type="entry name" value="RNaseH-like_sf"/>
</dbReference>
<dbReference type="PATRIC" id="fig|1134806.3.peg.1343"/>
<dbReference type="PIRSF" id="PIRSF037748">
    <property type="entry name" value="RnhC"/>
    <property type="match status" value="1"/>
</dbReference>
<dbReference type="Gene3D" id="3.30.310.10">
    <property type="entry name" value="TATA-Binding Protein"/>
    <property type="match status" value="1"/>
</dbReference>
<keyword evidence="11 14" id="KW-0255">Endonuclease</keyword>
<dbReference type="InterPro" id="IPR004641">
    <property type="entry name" value="RNase_HIII"/>
</dbReference>
<dbReference type="EC" id="3.1.26.4" evidence="6 14"/>
<evidence type="ECO:0000256" key="10">
    <source>
        <dbReference type="ARBA" id="ARBA00022723"/>
    </source>
</evidence>
<dbReference type="GO" id="GO:0006298">
    <property type="term" value="P:mismatch repair"/>
    <property type="evidence" value="ECO:0007669"/>
    <property type="project" value="TreeGrafter"/>
</dbReference>
<evidence type="ECO:0000259" key="16">
    <source>
        <dbReference type="PROSITE" id="PS51975"/>
    </source>
</evidence>
<keyword evidence="12 14" id="KW-0378">Hydrolase</keyword>
<dbReference type="GO" id="GO:0005737">
    <property type="term" value="C:cytoplasm"/>
    <property type="evidence" value="ECO:0007669"/>
    <property type="project" value="UniProtKB-SubCell"/>
</dbReference>
<dbReference type="SUPFAM" id="SSF53098">
    <property type="entry name" value="Ribonuclease H-like"/>
    <property type="match status" value="1"/>
</dbReference>
<dbReference type="GO" id="GO:0032299">
    <property type="term" value="C:ribonuclease H2 complex"/>
    <property type="evidence" value="ECO:0007669"/>
    <property type="project" value="TreeGrafter"/>
</dbReference>
<organism evidence="17 18">
    <name type="scientific">Enterococcus faecium 505</name>
    <dbReference type="NCBI Taxonomy" id="1134806"/>
    <lineage>
        <taxon>Bacteria</taxon>
        <taxon>Bacillati</taxon>
        <taxon>Bacillota</taxon>
        <taxon>Bacilli</taxon>
        <taxon>Lactobacillales</taxon>
        <taxon>Enterococcaceae</taxon>
        <taxon>Enterococcus</taxon>
    </lineage>
</organism>
<name>J6YXQ9_ENTFC</name>
<comment type="function">
    <text evidence="3 14">Endonuclease that specifically degrades the RNA of RNA-DNA hybrids.</text>
</comment>
<evidence type="ECO:0000256" key="11">
    <source>
        <dbReference type="ARBA" id="ARBA00022759"/>
    </source>
</evidence>
<keyword evidence="8 14" id="KW-0963">Cytoplasm</keyword>
<evidence type="ECO:0000313" key="17">
    <source>
        <dbReference type="EMBL" id="EJY45524.1"/>
    </source>
</evidence>
<evidence type="ECO:0000256" key="3">
    <source>
        <dbReference type="ARBA" id="ARBA00004065"/>
    </source>
</evidence>
<dbReference type="InterPro" id="IPR024567">
    <property type="entry name" value="RNase_HII/HIII_dom"/>
</dbReference>
<dbReference type="HAMAP" id="MF_00053">
    <property type="entry name" value="RNase_HIII"/>
    <property type="match status" value="1"/>
</dbReference>
<dbReference type="PANTHER" id="PTHR10954:SF23">
    <property type="entry name" value="RIBONUCLEASE"/>
    <property type="match status" value="1"/>
</dbReference>
<keyword evidence="13 14" id="KW-0460">Magnesium</keyword>
<evidence type="ECO:0000256" key="4">
    <source>
        <dbReference type="ARBA" id="ARBA00004496"/>
    </source>
</evidence>
<evidence type="ECO:0000256" key="1">
    <source>
        <dbReference type="ARBA" id="ARBA00000077"/>
    </source>
</evidence>
<sequence length="313" mass="34985">MYKNEENFMSNVIIKATNDQLSQMKAYYRSYLLNKQIPYTIFAAKKDGTTITAYTSGKVMFQGANAETEAQRWGQAQDKQAKPARTVSSLPKNISQLSVLGSDEVGNGSYFGPLTVCAAYVKRDQLAELRKLGVRDSKELKDSQIIQLADILKETIPYKLLVLPPEKYNEIQPKYNAVRMKVALHNQAIHLLLKKIAPEKPEAILIDQFTPEANFKKYARLEKNHLQEKLYFVTKGEQYHLAVAAASIISRASFLEELDKASAEAGITLPSGAGTKSDQIAAKLLEKGGIPMLEKYAKLHFANTEKALKLLKK</sequence>
<evidence type="ECO:0000256" key="5">
    <source>
        <dbReference type="ARBA" id="ARBA00008378"/>
    </source>
</evidence>
<dbReference type="HOGENOM" id="CLU_059546_1_0_9"/>
<dbReference type="InterPro" id="IPR012295">
    <property type="entry name" value="TBP_dom_sf"/>
</dbReference>
<dbReference type="PANTHER" id="PTHR10954">
    <property type="entry name" value="RIBONUCLEASE H2 SUBUNIT A"/>
    <property type="match status" value="1"/>
</dbReference>
<dbReference type="Pfam" id="PF01351">
    <property type="entry name" value="RNase_HII"/>
    <property type="match status" value="1"/>
</dbReference>
<evidence type="ECO:0000256" key="9">
    <source>
        <dbReference type="ARBA" id="ARBA00022722"/>
    </source>
</evidence>
<dbReference type="GO" id="GO:0003723">
    <property type="term" value="F:RNA binding"/>
    <property type="evidence" value="ECO:0007669"/>
    <property type="project" value="UniProtKB-UniRule"/>
</dbReference>
<protein>
    <recommendedName>
        <fullName evidence="7 14">Ribonuclease HIII</fullName>
        <shortName evidence="14">RNase HIII</shortName>
        <ecNumber evidence="6 14">3.1.26.4</ecNumber>
    </recommendedName>
</protein>
<dbReference type="InterPro" id="IPR001352">
    <property type="entry name" value="RNase_HII/HIII"/>
</dbReference>
<evidence type="ECO:0000256" key="2">
    <source>
        <dbReference type="ARBA" id="ARBA00001946"/>
    </source>
</evidence>
<evidence type="ECO:0000256" key="12">
    <source>
        <dbReference type="ARBA" id="ARBA00022801"/>
    </source>
</evidence>
<dbReference type="Pfam" id="PF11858">
    <property type="entry name" value="DUF3378"/>
    <property type="match status" value="1"/>
</dbReference>
<evidence type="ECO:0000256" key="8">
    <source>
        <dbReference type="ARBA" id="ARBA00022490"/>
    </source>
</evidence>
<gene>
    <name evidence="14" type="primary">rnhC</name>
    <name evidence="17" type="ORF">HMPREF1348_01411</name>
</gene>
<evidence type="ECO:0000256" key="6">
    <source>
        <dbReference type="ARBA" id="ARBA00012180"/>
    </source>
</evidence>
<evidence type="ECO:0000313" key="18">
    <source>
        <dbReference type="Proteomes" id="UP000006403"/>
    </source>
</evidence>
<dbReference type="InterPro" id="IPR024568">
    <property type="entry name" value="RNase_HIII_N"/>
</dbReference>
<dbReference type="FunFam" id="3.30.420.10:FF:000047">
    <property type="entry name" value="Ribonuclease HIII"/>
    <property type="match status" value="1"/>
</dbReference>
<accession>J6YXQ9</accession>
<dbReference type="EMBL" id="AMBL01000046">
    <property type="protein sequence ID" value="EJY45524.1"/>
    <property type="molecule type" value="Genomic_DNA"/>
</dbReference>
<evidence type="ECO:0000256" key="15">
    <source>
        <dbReference type="PROSITE-ProRule" id="PRU01319"/>
    </source>
</evidence>
<evidence type="ECO:0000256" key="13">
    <source>
        <dbReference type="ARBA" id="ARBA00022842"/>
    </source>
</evidence>
<dbReference type="CDD" id="cd14796">
    <property type="entry name" value="RNAse_HIII_N"/>
    <property type="match status" value="1"/>
</dbReference>
<dbReference type="NCBIfam" id="TIGR00716">
    <property type="entry name" value="rnhC"/>
    <property type="match status" value="1"/>
</dbReference>
<comment type="cofactor">
    <cofactor evidence="14 15">
        <name>Mn(2+)</name>
        <dbReference type="ChEBI" id="CHEBI:29035"/>
    </cofactor>
    <cofactor evidence="14 15">
        <name>Mg(2+)</name>
        <dbReference type="ChEBI" id="CHEBI:18420"/>
    </cofactor>
    <text evidence="14 15">Manganese or magnesium. Binds 1 divalent metal ion per monomer in the absence of substrate. May bind a second metal ion after substrate binding.</text>
</comment>
<feature type="binding site" evidence="14 15">
    <location>
        <position position="103"/>
    </location>
    <ligand>
        <name>a divalent metal cation</name>
        <dbReference type="ChEBI" id="CHEBI:60240"/>
    </ligand>
</feature>